<accession>A0A3M0JCQ5</accession>
<dbReference type="EMBL" id="QRBI01000152">
    <property type="protein sequence ID" value="RMB98755.1"/>
    <property type="molecule type" value="Genomic_DNA"/>
</dbReference>
<evidence type="ECO:0000313" key="2">
    <source>
        <dbReference type="Proteomes" id="UP000269221"/>
    </source>
</evidence>
<sequence>MSDQQSEEGDSAPLLCSGVTPLGMLHPALGSSAQEGLESVRAILVEATKMILRDRETLVELGLFSLEKSRLQDILNPFQLTEVSLDISGYRFIFTKVTYSNKFIAMRGSTNLFRSSWHCSQAIRELSEE</sequence>
<organism evidence="1 2">
    <name type="scientific">Hirundo rustica rustica</name>
    <dbReference type="NCBI Taxonomy" id="333673"/>
    <lineage>
        <taxon>Eukaryota</taxon>
        <taxon>Metazoa</taxon>
        <taxon>Chordata</taxon>
        <taxon>Craniata</taxon>
        <taxon>Vertebrata</taxon>
        <taxon>Euteleostomi</taxon>
        <taxon>Archelosauria</taxon>
        <taxon>Archosauria</taxon>
        <taxon>Dinosauria</taxon>
        <taxon>Saurischia</taxon>
        <taxon>Theropoda</taxon>
        <taxon>Coelurosauria</taxon>
        <taxon>Aves</taxon>
        <taxon>Neognathae</taxon>
        <taxon>Neoaves</taxon>
        <taxon>Telluraves</taxon>
        <taxon>Australaves</taxon>
        <taxon>Passeriformes</taxon>
        <taxon>Sylvioidea</taxon>
        <taxon>Hirundinidae</taxon>
        <taxon>Hirundo</taxon>
    </lineage>
</organism>
<dbReference type="AlphaFoldDB" id="A0A3M0JCQ5"/>
<protein>
    <submittedName>
        <fullName evidence="1">Uncharacterized protein</fullName>
    </submittedName>
</protein>
<gene>
    <name evidence="1" type="ORF">DUI87_24974</name>
</gene>
<keyword evidence="2" id="KW-1185">Reference proteome</keyword>
<reference evidence="1 2" key="1">
    <citation type="submission" date="2018-07" db="EMBL/GenBank/DDBJ databases">
        <title>A high quality draft genome assembly of the barn swallow (H. rustica rustica).</title>
        <authorList>
            <person name="Formenti G."/>
            <person name="Chiara M."/>
            <person name="Poveda L."/>
            <person name="Francoijs K.-J."/>
            <person name="Bonisoli-Alquati A."/>
            <person name="Canova L."/>
            <person name="Gianfranceschi L."/>
            <person name="Horner D.S."/>
            <person name="Saino N."/>
        </authorList>
    </citation>
    <scope>NUCLEOTIDE SEQUENCE [LARGE SCALE GENOMIC DNA]</scope>
    <source>
        <strain evidence="1">Chelidonia</strain>
        <tissue evidence="1">Blood</tissue>
    </source>
</reference>
<proteinExistence type="predicted"/>
<name>A0A3M0JCQ5_HIRRU</name>
<comment type="caution">
    <text evidence="1">The sequence shown here is derived from an EMBL/GenBank/DDBJ whole genome shotgun (WGS) entry which is preliminary data.</text>
</comment>
<dbReference type="Proteomes" id="UP000269221">
    <property type="component" value="Unassembled WGS sequence"/>
</dbReference>
<evidence type="ECO:0000313" key="1">
    <source>
        <dbReference type="EMBL" id="RMB98755.1"/>
    </source>
</evidence>